<evidence type="ECO:0000256" key="2">
    <source>
        <dbReference type="ARBA" id="ARBA00022553"/>
    </source>
</evidence>
<comment type="subcellular location">
    <subcellularLocation>
        <location evidence="6">Cell membrane</location>
        <topology evidence="6">Single-pass membrane protein</topology>
    </subcellularLocation>
</comment>
<dbReference type="RefSeq" id="WP_070067757.1">
    <property type="nucleotide sequence ID" value="NZ_MJUW02000108.1"/>
</dbReference>
<keyword evidence="6 7" id="KW-1133">Transmembrane helix</keyword>
<keyword evidence="6 7" id="KW-0812">Transmembrane</keyword>
<dbReference type="EC" id="7.-.-.-" evidence="6"/>
<dbReference type="PANTHER" id="PTHR36118">
    <property type="entry name" value="ION-TRANSLOCATING OXIDOREDUCTASE COMPLEX SUBUNIT G"/>
    <property type="match status" value="1"/>
</dbReference>
<keyword evidence="5 6" id="KW-0249">Electron transport</keyword>
<reference evidence="9 10" key="1">
    <citation type="journal article" date="2016" name="Genome Announc.">
        <title>Draft Genome Sequence of the Anaerobic Ammonium-Oxidizing Bacterium 'Candidatus Brocadia sp. 40'.</title>
        <authorList>
            <person name="Ali M."/>
            <person name="Haroon M.F."/>
            <person name="Narita Y."/>
            <person name="Zhang L."/>
            <person name="Rangel Shaw D."/>
            <person name="Okabe S."/>
            <person name="Saikaly P.E."/>
        </authorList>
    </citation>
    <scope>NUCLEOTIDE SEQUENCE [LARGE SCALE GENOMIC DNA]</scope>
    <source>
        <strain evidence="9 10">40</strain>
    </source>
</reference>
<keyword evidence="6" id="KW-1278">Translocase</keyword>
<evidence type="ECO:0000259" key="8">
    <source>
        <dbReference type="SMART" id="SM00900"/>
    </source>
</evidence>
<keyword evidence="10" id="KW-1185">Reference proteome</keyword>
<comment type="function">
    <text evidence="6">Part of a membrane-bound complex that couples electron transfer with translocation of ions across the membrane.</text>
</comment>
<dbReference type="Pfam" id="PF04205">
    <property type="entry name" value="FMN_bind"/>
    <property type="match status" value="1"/>
</dbReference>
<dbReference type="EMBL" id="MJUW02000108">
    <property type="protein sequence ID" value="OQD45013.1"/>
    <property type="molecule type" value="Genomic_DNA"/>
</dbReference>
<name>A0A1V6LXZ7_9BACT</name>
<keyword evidence="2 6" id="KW-0597">Phosphoprotein</keyword>
<dbReference type="PANTHER" id="PTHR36118:SF1">
    <property type="entry name" value="ION-TRANSLOCATING OXIDOREDUCTASE COMPLEX SUBUNIT G"/>
    <property type="match status" value="1"/>
</dbReference>
<dbReference type="InterPro" id="IPR007329">
    <property type="entry name" value="FMN-bd"/>
</dbReference>
<keyword evidence="1 6" id="KW-0813">Transport</keyword>
<dbReference type="HAMAP" id="MF_00479">
    <property type="entry name" value="RsxG_RnfG"/>
    <property type="match status" value="1"/>
</dbReference>
<proteinExistence type="inferred from homology"/>
<evidence type="ECO:0000256" key="3">
    <source>
        <dbReference type="ARBA" id="ARBA00022630"/>
    </source>
</evidence>
<dbReference type="GO" id="GO:0009055">
    <property type="term" value="F:electron transfer activity"/>
    <property type="evidence" value="ECO:0007669"/>
    <property type="project" value="InterPro"/>
</dbReference>
<gene>
    <name evidence="6" type="primary">rnfG</name>
    <name evidence="9" type="ORF">BIY37_10405</name>
</gene>
<keyword evidence="4 6" id="KW-0288">FMN</keyword>
<dbReference type="PIRSF" id="PIRSF006091">
    <property type="entry name" value="E_trnsport_RnfG"/>
    <property type="match status" value="1"/>
</dbReference>
<dbReference type="GO" id="GO:0010181">
    <property type="term" value="F:FMN binding"/>
    <property type="evidence" value="ECO:0007669"/>
    <property type="project" value="InterPro"/>
</dbReference>
<dbReference type="Gene3D" id="3.90.1010.20">
    <property type="match status" value="1"/>
</dbReference>
<dbReference type="GO" id="GO:0022900">
    <property type="term" value="P:electron transport chain"/>
    <property type="evidence" value="ECO:0007669"/>
    <property type="project" value="UniProtKB-UniRule"/>
</dbReference>
<comment type="cofactor">
    <cofactor evidence="6">
        <name>FMN</name>
        <dbReference type="ChEBI" id="CHEBI:58210"/>
    </cofactor>
</comment>
<evidence type="ECO:0000256" key="1">
    <source>
        <dbReference type="ARBA" id="ARBA00022448"/>
    </source>
</evidence>
<accession>A0A1V6LXZ7</accession>
<dbReference type="InterPro" id="IPR010209">
    <property type="entry name" value="Ion_transpt_RnfG/RsxG"/>
</dbReference>
<evidence type="ECO:0000256" key="6">
    <source>
        <dbReference type="HAMAP-Rule" id="MF_00479"/>
    </source>
</evidence>
<evidence type="ECO:0000313" key="10">
    <source>
        <dbReference type="Proteomes" id="UP000242219"/>
    </source>
</evidence>
<comment type="caution">
    <text evidence="9">The sequence shown here is derived from an EMBL/GenBank/DDBJ whole genome shotgun (WGS) entry which is preliminary data.</text>
</comment>
<keyword evidence="6" id="KW-1003">Cell membrane</keyword>
<keyword evidence="3 6" id="KW-0285">Flavoprotein</keyword>
<evidence type="ECO:0000256" key="4">
    <source>
        <dbReference type="ARBA" id="ARBA00022643"/>
    </source>
</evidence>
<dbReference type="SMART" id="SM00900">
    <property type="entry name" value="FMN_bind"/>
    <property type="match status" value="1"/>
</dbReference>
<evidence type="ECO:0000256" key="5">
    <source>
        <dbReference type="ARBA" id="ARBA00022982"/>
    </source>
</evidence>
<feature type="transmembrane region" description="Helical" evidence="7">
    <location>
        <begin position="6"/>
        <end position="28"/>
    </location>
</feature>
<dbReference type="Proteomes" id="UP000242219">
    <property type="component" value="Unassembled WGS sequence"/>
</dbReference>
<feature type="domain" description="FMN-binding" evidence="8">
    <location>
        <begin position="91"/>
        <end position="230"/>
    </location>
</feature>
<dbReference type="GO" id="GO:0005886">
    <property type="term" value="C:plasma membrane"/>
    <property type="evidence" value="ECO:0007669"/>
    <property type="project" value="UniProtKB-SubCell"/>
</dbReference>
<comment type="subunit">
    <text evidence="6">The complex is composed of six subunits: RnfA, RnfB, RnfC, RnfD, RnfE and RnfG.</text>
</comment>
<dbReference type="AlphaFoldDB" id="A0A1V6LXZ7"/>
<feature type="modified residue" description="FMN phosphoryl threonine" evidence="6">
    <location>
        <position position="213"/>
    </location>
</feature>
<sequence>MQKKVQYTITLMTVCLLASLGVSSIFLLTKDTIRKKELAVRTEALYMVLPGLKDAPDEVTPSETSDLDRVYKGLNKSGQLIGYAACGEAQGYSSKIRVMVGMEPNLGKIIGITILAQNETPGLGTKMTEVESTTTLWSIIFGKEPKAVDWDSEEGWQLPTFRQPERIKKFGLLKEEKKAQPWFQQQFKQKACNQLIVTKVGDNEKITAITGATISTRAVVNAVQNAIDKIKGMVHPPAWEIK</sequence>
<comment type="similarity">
    <text evidence="6">Belongs to the RnfG family.</text>
</comment>
<evidence type="ECO:0000256" key="7">
    <source>
        <dbReference type="SAM" id="Phobius"/>
    </source>
</evidence>
<organism evidence="9 10">
    <name type="scientific">Candidatus Brocadia sapporoensis</name>
    <dbReference type="NCBI Taxonomy" id="392547"/>
    <lineage>
        <taxon>Bacteria</taxon>
        <taxon>Pseudomonadati</taxon>
        <taxon>Planctomycetota</taxon>
        <taxon>Candidatus Brocadiia</taxon>
        <taxon>Candidatus Brocadiales</taxon>
        <taxon>Candidatus Brocadiaceae</taxon>
        <taxon>Candidatus Brocadia</taxon>
    </lineage>
</organism>
<keyword evidence="6 7" id="KW-0472">Membrane</keyword>
<protein>
    <recommendedName>
        <fullName evidence="6">Ion-translocating oxidoreductase complex subunit G</fullName>
        <ecNumber evidence="6">7.-.-.-</ecNumber>
    </recommendedName>
    <alternativeName>
        <fullName evidence="6">Rnf electron transport complex subunit G</fullName>
    </alternativeName>
</protein>
<evidence type="ECO:0000313" key="9">
    <source>
        <dbReference type="EMBL" id="OQD45013.1"/>
    </source>
</evidence>